<reference evidence="7 8" key="1">
    <citation type="submission" date="2014-09" db="EMBL/GenBank/DDBJ databases">
        <title>Genome sequencing of Methyloceanibacter caenitepidi Gela4.</title>
        <authorList>
            <person name="Takeuchi M."/>
            <person name="Susumu S."/>
            <person name="Kamagata Y."/>
            <person name="Oshima K."/>
            <person name="Hattori M."/>
            <person name="Iwasaki W."/>
        </authorList>
    </citation>
    <scope>NUCLEOTIDE SEQUENCE [LARGE SCALE GENOMIC DNA]</scope>
    <source>
        <strain evidence="7 8">Gela4</strain>
    </source>
</reference>
<dbReference type="Gene3D" id="1.10.10.10">
    <property type="entry name" value="Winged helix-like DNA-binding domain superfamily/Winged helix DNA-binding domain"/>
    <property type="match status" value="1"/>
</dbReference>
<dbReference type="CDD" id="cd06171">
    <property type="entry name" value="Sigma70_r4"/>
    <property type="match status" value="1"/>
</dbReference>
<dbReference type="Proteomes" id="UP000031643">
    <property type="component" value="Chromosome"/>
</dbReference>
<protein>
    <submittedName>
        <fullName evidence="7">RNA polymerase sigma-70 factor, ECF subfamily</fullName>
    </submittedName>
</protein>
<dbReference type="AlphaFoldDB" id="A0A0A8JYF8"/>
<dbReference type="EMBL" id="AP014648">
    <property type="protein sequence ID" value="BAQ15635.1"/>
    <property type="molecule type" value="Genomic_DNA"/>
</dbReference>
<dbReference type="InterPro" id="IPR013249">
    <property type="entry name" value="RNA_pol_sigma70_r4_t2"/>
</dbReference>
<dbReference type="InterPro" id="IPR014284">
    <property type="entry name" value="RNA_pol_sigma-70_dom"/>
</dbReference>
<dbReference type="HOGENOM" id="CLU_047691_9_3_5"/>
<dbReference type="InterPro" id="IPR007627">
    <property type="entry name" value="RNA_pol_sigma70_r2"/>
</dbReference>
<dbReference type="PANTHER" id="PTHR43133">
    <property type="entry name" value="RNA POLYMERASE ECF-TYPE SIGMA FACTO"/>
    <property type="match status" value="1"/>
</dbReference>
<gene>
    <name evidence="7" type="ORF">GL4_0165</name>
</gene>
<evidence type="ECO:0000313" key="8">
    <source>
        <dbReference type="Proteomes" id="UP000031643"/>
    </source>
</evidence>
<dbReference type="GO" id="GO:0006352">
    <property type="term" value="P:DNA-templated transcription initiation"/>
    <property type="evidence" value="ECO:0007669"/>
    <property type="project" value="InterPro"/>
</dbReference>
<evidence type="ECO:0000256" key="1">
    <source>
        <dbReference type="ARBA" id="ARBA00010641"/>
    </source>
</evidence>
<sequence>MNAAQPLVSCPEDNLDDRALVARVARHRDREAFQRLFLHFGPRIKGLMIRSGSDADTAEDLAQEVMLTLWRKAGLYAPERGTVSAWVFTIARNVRIDRLRRQSSRPYEDIADLQLEAPGASGEEETEMRQRERLVGQALADLPAEQRRVVELSFVEDMPQAEIATALGLPLGTVKSRMRLAYAKLRERLETVK</sequence>
<keyword evidence="4" id="KW-0804">Transcription</keyword>
<dbReference type="GO" id="GO:0016987">
    <property type="term" value="F:sigma factor activity"/>
    <property type="evidence" value="ECO:0007669"/>
    <property type="project" value="UniProtKB-KW"/>
</dbReference>
<dbReference type="NCBIfam" id="TIGR02937">
    <property type="entry name" value="sigma70-ECF"/>
    <property type="match status" value="1"/>
</dbReference>
<evidence type="ECO:0000256" key="4">
    <source>
        <dbReference type="ARBA" id="ARBA00023163"/>
    </source>
</evidence>
<dbReference type="GO" id="GO:0003677">
    <property type="term" value="F:DNA binding"/>
    <property type="evidence" value="ECO:0007669"/>
    <property type="project" value="InterPro"/>
</dbReference>
<dbReference type="Pfam" id="PF08281">
    <property type="entry name" value="Sigma70_r4_2"/>
    <property type="match status" value="1"/>
</dbReference>
<dbReference type="InterPro" id="IPR039425">
    <property type="entry name" value="RNA_pol_sigma-70-like"/>
</dbReference>
<dbReference type="InterPro" id="IPR036388">
    <property type="entry name" value="WH-like_DNA-bd_sf"/>
</dbReference>
<name>A0A0A8JYF8_9HYPH</name>
<dbReference type="STRING" id="1384459.GL4_0165"/>
<evidence type="ECO:0000256" key="3">
    <source>
        <dbReference type="ARBA" id="ARBA00023082"/>
    </source>
</evidence>
<proteinExistence type="inferred from homology"/>
<comment type="similarity">
    <text evidence="1">Belongs to the sigma-70 factor family. ECF subfamily.</text>
</comment>
<evidence type="ECO:0000313" key="7">
    <source>
        <dbReference type="EMBL" id="BAQ15635.1"/>
    </source>
</evidence>
<dbReference type="SUPFAM" id="SSF88946">
    <property type="entry name" value="Sigma2 domain of RNA polymerase sigma factors"/>
    <property type="match status" value="1"/>
</dbReference>
<dbReference type="InterPro" id="IPR013324">
    <property type="entry name" value="RNA_pol_sigma_r3/r4-like"/>
</dbReference>
<dbReference type="Gene3D" id="1.10.1740.10">
    <property type="match status" value="1"/>
</dbReference>
<dbReference type="KEGG" id="mcg:GL4_0165"/>
<evidence type="ECO:0000256" key="2">
    <source>
        <dbReference type="ARBA" id="ARBA00023015"/>
    </source>
</evidence>
<keyword evidence="8" id="KW-1185">Reference proteome</keyword>
<evidence type="ECO:0000259" key="5">
    <source>
        <dbReference type="Pfam" id="PF04542"/>
    </source>
</evidence>
<feature type="domain" description="RNA polymerase sigma factor 70 region 4 type 2" evidence="6">
    <location>
        <begin position="134"/>
        <end position="185"/>
    </location>
</feature>
<dbReference type="SUPFAM" id="SSF88659">
    <property type="entry name" value="Sigma3 and sigma4 domains of RNA polymerase sigma factors"/>
    <property type="match status" value="1"/>
</dbReference>
<dbReference type="Pfam" id="PF04542">
    <property type="entry name" value="Sigma70_r2"/>
    <property type="match status" value="1"/>
</dbReference>
<feature type="domain" description="RNA polymerase sigma-70 region 2" evidence="5">
    <location>
        <begin position="36"/>
        <end position="104"/>
    </location>
</feature>
<evidence type="ECO:0000259" key="6">
    <source>
        <dbReference type="Pfam" id="PF08281"/>
    </source>
</evidence>
<accession>A0A0A8JYF8</accession>
<dbReference type="InterPro" id="IPR013325">
    <property type="entry name" value="RNA_pol_sigma_r2"/>
</dbReference>
<organism evidence="7 8">
    <name type="scientific">Methyloceanibacter caenitepidi</name>
    <dbReference type="NCBI Taxonomy" id="1384459"/>
    <lineage>
        <taxon>Bacteria</taxon>
        <taxon>Pseudomonadati</taxon>
        <taxon>Pseudomonadota</taxon>
        <taxon>Alphaproteobacteria</taxon>
        <taxon>Hyphomicrobiales</taxon>
        <taxon>Hyphomicrobiaceae</taxon>
        <taxon>Methyloceanibacter</taxon>
    </lineage>
</organism>
<dbReference type="PANTHER" id="PTHR43133:SF62">
    <property type="entry name" value="RNA POLYMERASE SIGMA FACTOR SIGZ"/>
    <property type="match status" value="1"/>
</dbReference>
<keyword evidence="2" id="KW-0805">Transcription regulation</keyword>
<dbReference type="OrthoDB" id="9784272at2"/>
<keyword evidence="3" id="KW-0731">Sigma factor</keyword>